<dbReference type="GO" id="GO:0005886">
    <property type="term" value="C:plasma membrane"/>
    <property type="evidence" value="ECO:0007669"/>
    <property type="project" value="TreeGrafter"/>
</dbReference>
<dbReference type="EMBL" id="JH971393">
    <property type="protein sequence ID" value="EKM78065.1"/>
    <property type="molecule type" value="Genomic_DNA"/>
</dbReference>
<dbReference type="PANTHER" id="PTHR23502">
    <property type="entry name" value="MAJOR FACILITATOR SUPERFAMILY"/>
    <property type="match status" value="1"/>
</dbReference>
<keyword evidence="2 5" id="KW-0812">Transmembrane</keyword>
<dbReference type="PROSITE" id="PS50850">
    <property type="entry name" value="MFS"/>
    <property type="match status" value="1"/>
</dbReference>
<feature type="domain" description="Major facilitator superfamily (MFS) profile" evidence="6">
    <location>
        <begin position="28"/>
        <end position="368"/>
    </location>
</feature>
<feature type="transmembrane region" description="Helical" evidence="5">
    <location>
        <begin position="63"/>
        <end position="83"/>
    </location>
</feature>
<gene>
    <name evidence="7" type="ORF">AGABI1DRAFT_42590</name>
</gene>
<feature type="transmembrane region" description="Helical" evidence="5">
    <location>
        <begin position="343"/>
        <end position="363"/>
    </location>
</feature>
<dbReference type="RefSeq" id="XP_007331211.1">
    <property type="nucleotide sequence ID" value="XM_007331149.1"/>
</dbReference>
<feature type="transmembrane region" description="Helical" evidence="5">
    <location>
        <begin position="119"/>
        <end position="141"/>
    </location>
</feature>
<dbReference type="SUPFAM" id="SSF103473">
    <property type="entry name" value="MFS general substrate transporter"/>
    <property type="match status" value="1"/>
</dbReference>
<accession>K5XSX7</accession>
<dbReference type="KEGG" id="abp:AGABI1DRAFT42590"/>
<dbReference type="OMA" id="HDDIYER"/>
<evidence type="ECO:0000313" key="8">
    <source>
        <dbReference type="Proteomes" id="UP000008493"/>
    </source>
</evidence>
<keyword evidence="4 5" id="KW-0472">Membrane</keyword>
<dbReference type="GO" id="GO:0022857">
    <property type="term" value="F:transmembrane transporter activity"/>
    <property type="evidence" value="ECO:0007669"/>
    <property type="project" value="InterPro"/>
</dbReference>
<feature type="transmembrane region" description="Helical" evidence="5">
    <location>
        <begin position="318"/>
        <end position="337"/>
    </location>
</feature>
<dbReference type="InParanoid" id="K5XSX7"/>
<feature type="transmembrane region" description="Helical" evidence="5">
    <location>
        <begin position="153"/>
        <end position="175"/>
    </location>
</feature>
<evidence type="ECO:0000313" key="7">
    <source>
        <dbReference type="EMBL" id="EKM78065.1"/>
    </source>
</evidence>
<feature type="transmembrane region" description="Helical" evidence="5">
    <location>
        <begin position="28"/>
        <end position="51"/>
    </location>
</feature>
<evidence type="ECO:0000259" key="6">
    <source>
        <dbReference type="PROSITE" id="PS50850"/>
    </source>
</evidence>
<feature type="transmembrane region" description="Helical" evidence="5">
    <location>
        <begin position="276"/>
        <end position="297"/>
    </location>
</feature>
<dbReference type="AlphaFoldDB" id="K5XSX7"/>
<dbReference type="InterPro" id="IPR036259">
    <property type="entry name" value="MFS_trans_sf"/>
</dbReference>
<dbReference type="InterPro" id="IPR011701">
    <property type="entry name" value="MFS"/>
</dbReference>
<keyword evidence="3 5" id="KW-1133">Transmembrane helix</keyword>
<dbReference type="Proteomes" id="UP000008493">
    <property type="component" value="Unassembled WGS sequence"/>
</dbReference>
<feature type="transmembrane region" description="Helical" evidence="5">
    <location>
        <begin position="245"/>
        <end position="264"/>
    </location>
</feature>
<reference evidence="8" key="1">
    <citation type="journal article" date="2012" name="Proc. Natl. Acad. Sci. U.S.A.">
        <title>Genome sequence of the button mushroom Agaricus bisporus reveals mechanisms governing adaptation to a humic-rich ecological niche.</title>
        <authorList>
            <person name="Morin E."/>
            <person name="Kohler A."/>
            <person name="Baker A.R."/>
            <person name="Foulongne-Oriol M."/>
            <person name="Lombard V."/>
            <person name="Nagy L.G."/>
            <person name="Ohm R.A."/>
            <person name="Patyshakuliyeva A."/>
            <person name="Brun A."/>
            <person name="Aerts A.L."/>
            <person name="Bailey A.M."/>
            <person name="Billette C."/>
            <person name="Coutinho P.M."/>
            <person name="Deakin G."/>
            <person name="Doddapaneni H."/>
            <person name="Floudas D."/>
            <person name="Grimwood J."/>
            <person name="Hilden K."/>
            <person name="Kuees U."/>
            <person name="LaButti K.M."/>
            <person name="Lapidus A."/>
            <person name="Lindquist E.A."/>
            <person name="Lucas S.M."/>
            <person name="Murat C."/>
            <person name="Riley R.W."/>
            <person name="Salamov A.A."/>
            <person name="Schmutz J."/>
            <person name="Subramanian V."/>
            <person name="Woesten H.A.B."/>
            <person name="Xu J."/>
            <person name="Eastwood D.C."/>
            <person name="Foster G.D."/>
            <person name="Sonnenberg A.S."/>
            <person name="Cullen D."/>
            <person name="de Vries R.P."/>
            <person name="Lundell T."/>
            <person name="Hibbett D.S."/>
            <person name="Henrissat B."/>
            <person name="Burton K.S."/>
            <person name="Kerrigan R.W."/>
            <person name="Challen M.P."/>
            <person name="Grigoriev I.V."/>
            <person name="Martin F."/>
        </authorList>
    </citation>
    <scope>NUCLEOTIDE SEQUENCE [LARGE SCALE GENOMIC DNA]</scope>
    <source>
        <strain evidence="8">JB137-S8 / ATCC MYA-4627 / FGSC 10392</strain>
    </source>
</reference>
<evidence type="ECO:0000256" key="5">
    <source>
        <dbReference type="SAM" id="Phobius"/>
    </source>
</evidence>
<name>K5XSX7_AGABU</name>
<feature type="transmembrane region" description="Helical" evidence="5">
    <location>
        <begin position="181"/>
        <end position="201"/>
    </location>
</feature>
<dbReference type="eggNOG" id="KOG0255">
    <property type="taxonomic scope" value="Eukaryota"/>
</dbReference>
<protein>
    <recommendedName>
        <fullName evidence="6">Major facilitator superfamily (MFS) profile domain-containing protein</fullName>
    </recommendedName>
</protein>
<evidence type="ECO:0000256" key="4">
    <source>
        <dbReference type="ARBA" id="ARBA00023136"/>
    </source>
</evidence>
<evidence type="ECO:0000256" key="3">
    <source>
        <dbReference type="ARBA" id="ARBA00022989"/>
    </source>
</evidence>
<evidence type="ECO:0000256" key="2">
    <source>
        <dbReference type="ARBA" id="ARBA00022692"/>
    </source>
</evidence>
<proteinExistence type="predicted"/>
<keyword evidence="8" id="KW-1185">Reference proteome</keyword>
<dbReference type="InterPro" id="IPR020846">
    <property type="entry name" value="MFS_dom"/>
</dbReference>
<sequence length="368" mass="40533">MSSEETPLLQEHHDDIYERFTSRQKRGLIAIVICGGLVTFFTVVAILPSILQMAKDFNTTGEVIGYAVSVTILASAVGGLIGARYAKFYGRRPCYLYNLPIMVIGSLGTAFAQTVPQLIIWRFLQAMGVAPFTSVGAGVIGDIYKLEERGAVLGTYFVLKFSNTTLARCTGIVAHHWSWRVVHLGLAIFASAAFILIFFCFPETSHPGSRDIDKYGDAGKSLPKWRPVILNPLTPLAMLLTSPSLDVCILIFVLALMIPLAFTIGKRYEIDDEATLGLFLLPIGFGNAVGAPISGWISDKMVIHYKAKRQYWYPEDRLRAALFGAYLPITVFASAYVTEYIAGRLGIILNLVIFFFNGFGVSVHDHES</sequence>
<feature type="transmembrane region" description="Helical" evidence="5">
    <location>
        <begin position="95"/>
        <end position="113"/>
    </location>
</feature>
<comment type="subcellular location">
    <subcellularLocation>
        <location evidence="1">Membrane</location>
        <topology evidence="1">Multi-pass membrane protein</topology>
    </subcellularLocation>
</comment>
<dbReference type="PANTHER" id="PTHR23502:SF64">
    <property type="entry name" value="TRANSPORTER, PUTATIVE (AFU_ORTHOLOGUE AFUA_3G11760)-RELATED"/>
    <property type="match status" value="1"/>
</dbReference>
<dbReference type="HOGENOM" id="CLU_008455_8_0_1"/>
<organism evidence="7 8">
    <name type="scientific">Agaricus bisporus var. burnettii (strain JB137-S8 / ATCC MYA-4627 / FGSC 10392)</name>
    <name type="common">White button mushroom</name>
    <dbReference type="NCBI Taxonomy" id="597362"/>
    <lineage>
        <taxon>Eukaryota</taxon>
        <taxon>Fungi</taxon>
        <taxon>Dikarya</taxon>
        <taxon>Basidiomycota</taxon>
        <taxon>Agaricomycotina</taxon>
        <taxon>Agaricomycetes</taxon>
        <taxon>Agaricomycetidae</taxon>
        <taxon>Agaricales</taxon>
        <taxon>Agaricineae</taxon>
        <taxon>Agaricaceae</taxon>
        <taxon>Agaricus</taxon>
    </lineage>
</organism>
<dbReference type="GeneID" id="18829454"/>
<dbReference type="Gene3D" id="1.20.1250.20">
    <property type="entry name" value="MFS general substrate transporter like domains"/>
    <property type="match status" value="1"/>
</dbReference>
<evidence type="ECO:0000256" key="1">
    <source>
        <dbReference type="ARBA" id="ARBA00004141"/>
    </source>
</evidence>
<dbReference type="Pfam" id="PF07690">
    <property type="entry name" value="MFS_1"/>
    <property type="match status" value="1"/>
</dbReference>
<dbReference type="OrthoDB" id="3066029at2759"/>